<evidence type="ECO:0000313" key="7">
    <source>
        <dbReference type="Proteomes" id="UP000030170"/>
    </source>
</evidence>
<dbReference type="PRINTS" id="PR00081">
    <property type="entry name" value="GDHRDH"/>
</dbReference>
<organism evidence="6 7">
    <name type="scientific">Neosynechococcus sphagnicola sy1</name>
    <dbReference type="NCBI Taxonomy" id="1497020"/>
    <lineage>
        <taxon>Bacteria</taxon>
        <taxon>Bacillati</taxon>
        <taxon>Cyanobacteriota</taxon>
        <taxon>Cyanophyceae</taxon>
        <taxon>Neosynechococcales</taxon>
        <taxon>Neosynechococcaceae</taxon>
        <taxon>Neosynechococcus</taxon>
    </lineage>
</organism>
<dbReference type="PANTHER" id="PTHR44196">
    <property type="entry name" value="DEHYDROGENASE/REDUCTASE SDR FAMILY MEMBER 7B"/>
    <property type="match status" value="1"/>
</dbReference>
<evidence type="ECO:0000313" key="6">
    <source>
        <dbReference type="EMBL" id="KGF71822.1"/>
    </source>
</evidence>
<protein>
    <recommendedName>
        <fullName evidence="5">Ketoreductase domain-containing protein</fullName>
    </recommendedName>
</protein>
<comment type="caution">
    <text evidence="6">The sequence shown here is derived from an EMBL/GenBank/DDBJ whole genome shotgun (WGS) entry which is preliminary data.</text>
</comment>
<dbReference type="SUPFAM" id="SSF51735">
    <property type="entry name" value="NAD(P)-binding Rossmann-fold domains"/>
    <property type="match status" value="1"/>
</dbReference>
<evidence type="ECO:0000256" key="4">
    <source>
        <dbReference type="SAM" id="Phobius"/>
    </source>
</evidence>
<gene>
    <name evidence="6" type="ORF">DO97_15095</name>
</gene>
<dbReference type="RefSeq" id="WP_036535702.1">
    <property type="nucleotide sequence ID" value="NZ_JJML01000048.1"/>
</dbReference>
<dbReference type="PANTHER" id="PTHR44196:SF2">
    <property type="entry name" value="SHORT-CHAIN DEHYDROGENASE-RELATED"/>
    <property type="match status" value="1"/>
</dbReference>
<dbReference type="Pfam" id="PF00106">
    <property type="entry name" value="adh_short"/>
    <property type="match status" value="1"/>
</dbReference>
<keyword evidence="2" id="KW-0560">Oxidoreductase</keyword>
<evidence type="ECO:0000259" key="5">
    <source>
        <dbReference type="SMART" id="SM00822"/>
    </source>
</evidence>
<dbReference type="InterPro" id="IPR036291">
    <property type="entry name" value="NAD(P)-bd_dom_sf"/>
</dbReference>
<evidence type="ECO:0000256" key="1">
    <source>
        <dbReference type="ARBA" id="ARBA00006484"/>
    </source>
</evidence>
<dbReference type="OrthoDB" id="9808814at2"/>
<dbReference type="PIRSF" id="PIRSF000126">
    <property type="entry name" value="11-beta-HSD1"/>
    <property type="match status" value="1"/>
</dbReference>
<dbReference type="InterPro" id="IPR002347">
    <property type="entry name" value="SDR_fam"/>
</dbReference>
<dbReference type="GO" id="GO:0016491">
    <property type="term" value="F:oxidoreductase activity"/>
    <property type="evidence" value="ECO:0007669"/>
    <property type="project" value="UniProtKB-KW"/>
</dbReference>
<comment type="similarity">
    <text evidence="1 3">Belongs to the short-chain dehydrogenases/reductases (SDR) family.</text>
</comment>
<accession>A0A098TIL2</accession>
<dbReference type="AlphaFoldDB" id="A0A098TIL2"/>
<dbReference type="GO" id="GO:0016020">
    <property type="term" value="C:membrane"/>
    <property type="evidence" value="ECO:0007669"/>
    <property type="project" value="TreeGrafter"/>
</dbReference>
<dbReference type="InterPro" id="IPR057326">
    <property type="entry name" value="KR_dom"/>
</dbReference>
<keyword evidence="7" id="KW-1185">Reference proteome</keyword>
<dbReference type="SMART" id="SM00822">
    <property type="entry name" value="PKS_KR"/>
    <property type="match status" value="1"/>
</dbReference>
<proteinExistence type="inferred from homology"/>
<feature type="transmembrane region" description="Helical" evidence="4">
    <location>
        <begin position="137"/>
        <end position="156"/>
    </location>
</feature>
<dbReference type="Proteomes" id="UP000030170">
    <property type="component" value="Unassembled WGS sequence"/>
</dbReference>
<feature type="domain" description="Ketoreductase" evidence="5">
    <location>
        <begin position="8"/>
        <end position="202"/>
    </location>
</feature>
<evidence type="ECO:0000256" key="3">
    <source>
        <dbReference type="RuleBase" id="RU000363"/>
    </source>
</evidence>
<keyword evidence="4" id="KW-0812">Transmembrane</keyword>
<keyword evidence="4" id="KW-1133">Transmembrane helix</keyword>
<reference evidence="6 7" key="1">
    <citation type="journal article" date="2014" name="Mol. Ecol.">
        <title>Evolution of Synechococcus.</title>
        <authorList>
            <person name="Dvorak P."/>
            <person name="Casamatta D."/>
            <person name="Hasler P."/>
            <person name="Poulickova A."/>
            <person name="Ondrej V."/>
            <person name="Sanges R."/>
        </authorList>
    </citation>
    <scope>NUCLEOTIDE SEQUENCE [LARGE SCALE GENOMIC DNA]</scope>
    <source>
        <strain evidence="6 7">CAUP A 1101</strain>
    </source>
</reference>
<name>A0A098TIL2_9CYAN</name>
<dbReference type="STRING" id="1497020.DO97_15095"/>
<feature type="transmembrane region" description="Helical" evidence="4">
    <location>
        <begin position="243"/>
        <end position="264"/>
    </location>
</feature>
<dbReference type="PRINTS" id="PR00080">
    <property type="entry name" value="SDRFAMILY"/>
</dbReference>
<dbReference type="Gene3D" id="3.40.50.720">
    <property type="entry name" value="NAD(P)-binding Rossmann-like Domain"/>
    <property type="match status" value="1"/>
</dbReference>
<dbReference type="EMBL" id="JJML01000048">
    <property type="protein sequence ID" value="KGF71822.1"/>
    <property type="molecule type" value="Genomic_DNA"/>
</dbReference>
<sequence>MRSPFKERLTVITGASGGIGYAFAKLLAKQGARLVLVSRDVRQLETVKQELAPLTDYIQVIGADLSTTEACDELIQQLERLPYPVEVLINNAGAGASGYTVDQPWSRLNNLCQLNMVSLTHLSHWAASQMKKRRTGYILNVSAVLACEPVPFFGVYSATKAFVTSFSITLYQEMKRFNVVVSCLHPPATATAFGQDAEILDSRALQLFNLMHSTLSAEQVAKVGLRGLAARRPSVVAGLLGKVIYASAAFIPRFLGLWLMEFLFKTEQAVPRSMDLRSI</sequence>
<keyword evidence="4" id="KW-0472">Membrane</keyword>
<evidence type="ECO:0000256" key="2">
    <source>
        <dbReference type="ARBA" id="ARBA00023002"/>
    </source>
</evidence>